<dbReference type="Proteomes" id="UP000232693">
    <property type="component" value="Chromosome"/>
</dbReference>
<dbReference type="Pfam" id="PF08867">
    <property type="entry name" value="FRG"/>
    <property type="match status" value="1"/>
</dbReference>
<dbReference type="KEGG" id="kpd:CW740_06270"/>
<dbReference type="InterPro" id="IPR014966">
    <property type="entry name" value="FRG-dom"/>
</dbReference>
<dbReference type="EMBL" id="CP025120">
    <property type="protein sequence ID" value="AUD78872.1"/>
    <property type="molecule type" value="Genomic_DNA"/>
</dbReference>
<feature type="domain" description="FRG" evidence="1">
    <location>
        <begin position="34"/>
        <end position="158"/>
    </location>
</feature>
<protein>
    <recommendedName>
        <fullName evidence="1">FRG domain-containing protein</fullName>
    </recommendedName>
</protein>
<name>A0A2K9AMM6_9GAMM</name>
<proteinExistence type="predicted"/>
<dbReference type="SMART" id="SM00901">
    <property type="entry name" value="FRG"/>
    <property type="match status" value="1"/>
</dbReference>
<evidence type="ECO:0000313" key="2">
    <source>
        <dbReference type="EMBL" id="AUD78872.1"/>
    </source>
</evidence>
<reference evidence="2 3" key="1">
    <citation type="submission" date="2017-12" db="EMBL/GenBank/DDBJ databases">
        <title>Kangiella profundi FT102 completed genome.</title>
        <authorList>
            <person name="Xu J."/>
            <person name="Wang J."/>
            <person name="Lu Y."/>
        </authorList>
    </citation>
    <scope>NUCLEOTIDE SEQUENCE [LARGE SCALE GENOMIC DNA]</scope>
    <source>
        <strain evidence="2 3">FT102</strain>
    </source>
</reference>
<organism evidence="2 3">
    <name type="scientific">Kangiella profundi</name>
    <dbReference type="NCBI Taxonomy" id="1561924"/>
    <lineage>
        <taxon>Bacteria</taxon>
        <taxon>Pseudomonadati</taxon>
        <taxon>Pseudomonadota</taxon>
        <taxon>Gammaproteobacteria</taxon>
        <taxon>Kangiellales</taxon>
        <taxon>Kangiellaceae</taxon>
        <taxon>Kangiella</taxon>
    </lineage>
</organism>
<dbReference type="AlphaFoldDB" id="A0A2K9AMM6"/>
<sequence>MGRENKMIEETTIRSWNSLMKKFEEISMHGDMYNGFSVLFRGEGDKKWGIRSTLERRAGAKTFDLVNYYNRINHFIDELNSFKNEKWELPRGGIEEIRREVLSENTRSSNLELLWLELLIYLRHHGFPSPLIDWSMSPIVALYFCLKDMKGECDGAVYCFQENFRESNGRGVSSPITNVIGPYITTHRRHFLQQANYTVSGVKNYYGEGLALESVTLMNFMDCLRDESNRHKVTKIIIKNKFRKEFLRRIMDFNINDYVLFNSEDSLIETFACKSFDI</sequence>
<accession>A0A2K9AMM6</accession>
<gene>
    <name evidence="2" type="ORF">CW740_06270</name>
</gene>
<evidence type="ECO:0000313" key="3">
    <source>
        <dbReference type="Proteomes" id="UP000232693"/>
    </source>
</evidence>
<evidence type="ECO:0000259" key="1">
    <source>
        <dbReference type="SMART" id="SM00901"/>
    </source>
</evidence>
<keyword evidence="3" id="KW-1185">Reference proteome</keyword>